<name>A0ABD3N1U6_9STRA</name>
<dbReference type="EMBL" id="JALLBG020000046">
    <property type="protein sequence ID" value="KAL3770065.1"/>
    <property type="molecule type" value="Genomic_DNA"/>
</dbReference>
<evidence type="ECO:0000313" key="2">
    <source>
        <dbReference type="EMBL" id="KAL3770065.1"/>
    </source>
</evidence>
<evidence type="ECO:0000256" key="1">
    <source>
        <dbReference type="SAM" id="SignalP"/>
    </source>
</evidence>
<keyword evidence="1" id="KW-0732">Signal</keyword>
<comment type="caution">
    <text evidence="2">The sequence shown here is derived from an EMBL/GenBank/DDBJ whole genome shotgun (WGS) entry which is preliminary data.</text>
</comment>
<protein>
    <recommendedName>
        <fullName evidence="4">Glutamine cyclotransferase</fullName>
    </recommendedName>
</protein>
<dbReference type="InterPro" id="IPR007788">
    <property type="entry name" value="QCT"/>
</dbReference>
<dbReference type="PANTHER" id="PTHR31270">
    <property type="entry name" value="GLUTAMINYL-PEPTIDE CYCLOTRANSFERASE"/>
    <property type="match status" value="1"/>
</dbReference>
<dbReference type="Proteomes" id="UP001530293">
    <property type="component" value="Unassembled WGS sequence"/>
</dbReference>
<accession>A0ABD3N1U6</accession>
<feature type="signal peptide" evidence="1">
    <location>
        <begin position="1"/>
        <end position="21"/>
    </location>
</feature>
<dbReference type="AlphaFoldDB" id="A0ABD3N1U6"/>
<dbReference type="Pfam" id="PF05096">
    <property type="entry name" value="Glu_cyclase_2"/>
    <property type="match status" value="2"/>
</dbReference>
<sequence length="375" mass="42599">MALKTLATSVLLPILSQLLSSEALATVSNVAKSASASKILRSSRDYHLLEVVPHDPSSFTCVSIQLYYNAAFGVLVFLLTYIMNTQSHQYFCGHQHHSQGLTYFDGHIYEGTGMEHQSHLLRHDPTNQMKTLDKIPLTPSHLFGEGVSHYYVWRTDANGNPMKEHRLIQLTWKHKIGKIYSLPNMQLIQEFNFDTSTGEGWGITFIPHRNEFYVSDGSENLIVWDADTLVEKRRIVVTFEREPGTVDIVRYVNELEFVNFAANDPQTARDDSYSLCEESGICSDASSTSFTPTMKILANVWYQDVLVSIDPETGRIGRVFDLRDIYPIDQRNEDGADCLNGISVTNRASDENYEGLDVWVTGKLWPNMYRIRLID</sequence>
<keyword evidence="3" id="KW-1185">Reference proteome</keyword>
<evidence type="ECO:0008006" key="4">
    <source>
        <dbReference type="Google" id="ProtNLM"/>
    </source>
</evidence>
<proteinExistence type="predicted"/>
<reference evidence="2 3" key="1">
    <citation type="submission" date="2024-10" db="EMBL/GenBank/DDBJ databases">
        <title>Updated reference genomes for cyclostephanoid diatoms.</title>
        <authorList>
            <person name="Roberts W.R."/>
            <person name="Alverson A.J."/>
        </authorList>
    </citation>
    <scope>NUCLEOTIDE SEQUENCE [LARGE SCALE GENOMIC DNA]</scope>
    <source>
        <strain evidence="2 3">AJA232-27</strain>
    </source>
</reference>
<dbReference type="InterPro" id="IPR011044">
    <property type="entry name" value="Quino_amine_DH_bsu"/>
</dbReference>
<dbReference type="SUPFAM" id="SSF50969">
    <property type="entry name" value="YVTN repeat-like/Quinoprotein amine dehydrogenase"/>
    <property type="match status" value="1"/>
</dbReference>
<organism evidence="2 3">
    <name type="scientific">Discostella pseudostelligera</name>
    <dbReference type="NCBI Taxonomy" id="259834"/>
    <lineage>
        <taxon>Eukaryota</taxon>
        <taxon>Sar</taxon>
        <taxon>Stramenopiles</taxon>
        <taxon>Ochrophyta</taxon>
        <taxon>Bacillariophyta</taxon>
        <taxon>Coscinodiscophyceae</taxon>
        <taxon>Thalassiosirophycidae</taxon>
        <taxon>Stephanodiscales</taxon>
        <taxon>Stephanodiscaceae</taxon>
        <taxon>Discostella</taxon>
    </lineage>
</organism>
<dbReference type="PANTHER" id="PTHR31270:SF1">
    <property type="entry name" value="GLUTAMINYL-PEPTIDE CYCLOTRANSFERASE"/>
    <property type="match status" value="1"/>
</dbReference>
<feature type="chain" id="PRO_5044830964" description="Glutamine cyclotransferase" evidence="1">
    <location>
        <begin position="22"/>
        <end position="375"/>
    </location>
</feature>
<evidence type="ECO:0000313" key="3">
    <source>
        <dbReference type="Proteomes" id="UP001530293"/>
    </source>
</evidence>
<gene>
    <name evidence="2" type="ORF">ACHAWU_005892</name>
</gene>